<proteinExistence type="predicted"/>
<gene>
    <name evidence="3" type="primary">LOC110341266</name>
</gene>
<sequence length="78" mass="8464">MVWDCRPRPPVAAPAPPWLPPLVPGAVTSRRGRAPPSSRNRLQPLSKLCGSNMCPLPTIVPSAFSRNYVIGFSQLLDT</sequence>
<evidence type="ECO:0000256" key="1">
    <source>
        <dbReference type="SAM" id="MobiDB-lite"/>
    </source>
</evidence>
<name>A0ABM2W380_MESAU</name>
<reference evidence="3" key="1">
    <citation type="submission" date="2025-08" db="UniProtKB">
        <authorList>
            <consortium name="RefSeq"/>
        </authorList>
    </citation>
    <scope>IDENTIFICATION</scope>
    <source>
        <tissue evidence="3">Liver</tissue>
    </source>
</reference>
<dbReference type="Proteomes" id="UP000886700">
    <property type="component" value="Unplaced"/>
</dbReference>
<accession>A0ABM2W380</accession>
<dbReference type="RefSeq" id="XP_040585097.1">
    <property type="nucleotide sequence ID" value="XM_040729163.1"/>
</dbReference>
<feature type="region of interest" description="Disordered" evidence="1">
    <location>
        <begin position="24"/>
        <end position="43"/>
    </location>
</feature>
<dbReference type="GeneID" id="110341266"/>
<protein>
    <submittedName>
        <fullName evidence="3">Uncharacterized protein LOC110341266</fullName>
    </submittedName>
</protein>
<organism evidence="2 3">
    <name type="scientific">Mesocricetus auratus</name>
    <name type="common">Golden hamster</name>
    <dbReference type="NCBI Taxonomy" id="10036"/>
    <lineage>
        <taxon>Eukaryota</taxon>
        <taxon>Metazoa</taxon>
        <taxon>Chordata</taxon>
        <taxon>Craniata</taxon>
        <taxon>Vertebrata</taxon>
        <taxon>Euteleostomi</taxon>
        <taxon>Mammalia</taxon>
        <taxon>Eutheria</taxon>
        <taxon>Euarchontoglires</taxon>
        <taxon>Glires</taxon>
        <taxon>Rodentia</taxon>
        <taxon>Myomorpha</taxon>
        <taxon>Muroidea</taxon>
        <taxon>Cricetidae</taxon>
        <taxon>Cricetinae</taxon>
        <taxon>Mesocricetus</taxon>
    </lineage>
</organism>
<evidence type="ECO:0000313" key="3">
    <source>
        <dbReference type="RefSeq" id="XP_040585097.1"/>
    </source>
</evidence>
<keyword evidence="2" id="KW-1185">Reference proteome</keyword>
<evidence type="ECO:0000313" key="2">
    <source>
        <dbReference type="Proteomes" id="UP000886700"/>
    </source>
</evidence>